<accession>A0A517YEK3</accession>
<dbReference type="AlphaFoldDB" id="A0A517YEK3"/>
<dbReference type="InterPro" id="IPR029058">
    <property type="entry name" value="AB_hydrolase_fold"/>
</dbReference>
<dbReference type="Gene3D" id="3.40.50.1820">
    <property type="entry name" value="alpha/beta hydrolase"/>
    <property type="match status" value="1"/>
</dbReference>
<dbReference type="SUPFAM" id="SSF53474">
    <property type="entry name" value="alpha/beta-Hydrolases"/>
    <property type="match status" value="1"/>
</dbReference>
<dbReference type="RefSeq" id="WP_145091361.1">
    <property type="nucleotide sequence ID" value="NZ_CP036274.1"/>
</dbReference>
<organism evidence="2 3">
    <name type="scientific">Anatilimnocola aggregata</name>
    <dbReference type="NCBI Taxonomy" id="2528021"/>
    <lineage>
        <taxon>Bacteria</taxon>
        <taxon>Pseudomonadati</taxon>
        <taxon>Planctomycetota</taxon>
        <taxon>Planctomycetia</taxon>
        <taxon>Pirellulales</taxon>
        <taxon>Pirellulaceae</taxon>
        <taxon>Anatilimnocola</taxon>
    </lineage>
</organism>
<reference evidence="2 3" key="1">
    <citation type="submission" date="2019-02" db="EMBL/GenBank/DDBJ databases">
        <title>Deep-cultivation of Planctomycetes and their phenomic and genomic characterization uncovers novel biology.</title>
        <authorList>
            <person name="Wiegand S."/>
            <person name="Jogler M."/>
            <person name="Boedeker C."/>
            <person name="Pinto D."/>
            <person name="Vollmers J."/>
            <person name="Rivas-Marin E."/>
            <person name="Kohn T."/>
            <person name="Peeters S.H."/>
            <person name="Heuer A."/>
            <person name="Rast P."/>
            <person name="Oberbeckmann S."/>
            <person name="Bunk B."/>
            <person name="Jeske O."/>
            <person name="Meyerdierks A."/>
            <person name="Storesund J.E."/>
            <person name="Kallscheuer N."/>
            <person name="Luecker S."/>
            <person name="Lage O.M."/>
            <person name="Pohl T."/>
            <person name="Merkel B.J."/>
            <person name="Hornburger P."/>
            <person name="Mueller R.-W."/>
            <person name="Bruemmer F."/>
            <person name="Labrenz M."/>
            <person name="Spormann A.M."/>
            <person name="Op den Camp H."/>
            <person name="Overmann J."/>
            <person name="Amann R."/>
            <person name="Jetten M.S.M."/>
            <person name="Mascher T."/>
            <person name="Medema M.H."/>
            <person name="Devos D.P."/>
            <person name="Kaster A.-K."/>
            <person name="Ovreas L."/>
            <person name="Rohde M."/>
            <person name="Galperin M.Y."/>
            <person name="Jogler C."/>
        </authorList>
    </citation>
    <scope>NUCLEOTIDE SEQUENCE [LARGE SCALE GENOMIC DNA]</scope>
    <source>
        <strain evidence="2 3">ETA_A8</strain>
    </source>
</reference>
<dbReference type="OrthoDB" id="260356at2"/>
<evidence type="ECO:0000313" key="3">
    <source>
        <dbReference type="Proteomes" id="UP000315017"/>
    </source>
</evidence>
<evidence type="ECO:0000313" key="2">
    <source>
        <dbReference type="EMBL" id="QDU28676.1"/>
    </source>
</evidence>
<name>A0A517YEK3_9BACT</name>
<proteinExistence type="predicted"/>
<protein>
    <submittedName>
        <fullName evidence="2">Uncharacterized protein</fullName>
    </submittedName>
</protein>
<feature type="signal peptide" evidence="1">
    <location>
        <begin position="1"/>
        <end position="21"/>
    </location>
</feature>
<dbReference type="EMBL" id="CP036274">
    <property type="protein sequence ID" value="QDU28676.1"/>
    <property type="molecule type" value="Genomic_DNA"/>
</dbReference>
<keyword evidence="1" id="KW-0732">Signal</keyword>
<sequence precursor="true">MRLWLLAVVGLSLSWLAELRAAEKGHQKQVAVQAATRIDWVFAVANQSPATPPADWLPKYDSTQQKYELFVPQKFDSAKPAPLILFISPSKQPTGLAQWRAVCEAHGAIFASPYNAGNECDTRERVRIVLDVLDDVRRRYKIDPDRTYLGGFSGGGRIACAIAFSLPEYFGGVIPVCAAGELRDESWLRQRVQARLSVAHLTGETDFNRGEIERFRAPLLADVGVRSKTWMVDGLGHSIPGAKHLDAAYRWLDEGLPARQKFAQDFPASRANSESAFGRAELAQALAKEAKQRMTDPRTTYSGLMQYKGILDRWPDLPTAQAAKTILLDAEQANPKTWEADDIAEQRLFLISRARRLSAYALGPLSPQYVGQRKQMAESALQLWNLIVADGQDAQAIAEAKATIPKLQELPATTKP</sequence>
<dbReference type="KEGG" id="aagg:ETAA8_37790"/>
<keyword evidence="3" id="KW-1185">Reference proteome</keyword>
<dbReference type="Proteomes" id="UP000315017">
    <property type="component" value="Chromosome"/>
</dbReference>
<feature type="chain" id="PRO_5022213836" evidence="1">
    <location>
        <begin position="22"/>
        <end position="416"/>
    </location>
</feature>
<gene>
    <name evidence="2" type="ORF">ETAA8_37790</name>
</gene>
<evidence type="ECO:0000256" key="1">
    <source>
        <dbReference type="SAM" id="SignalP"/>
    </source>
</evidence>